<evidence type="ECO:0000259" key="1">
    <source>
        <dbReference type="PROSITE" id="PS50097"/>
    </source>
</evidence>
<dbReference type="Pfam" id="PF00651">
    <property type="entry name" value="BTB"/>
    <property type="match status" value="1"/>
</dbReference>
<sequence length="117" mass="13033">MLTLCDPDFEKKLLVELQRQQHLSLFCDVVLQIEDMLVMVHSCLLSAHSPVLLQHLGAAPGAPSPRRQWRIDLEGVTPRGLQTVVSFLYSGEVRCEGESELREVLSAARALGIRALE</sequence>
<dbReference type="Proteomes" id="UP000018468">
    <property type="component" value="Linkage group LG9"/>
</dbReference>
<dbReference type="AlphaFoldDB" id="W5MMM2"/>
<dbReference type="Bgee" id="ENSLOCG00000007932">
    <property type="expression patterns" value="Expressed in testis and 2 other cell types or tissues"/>
</dbReference>
<dbReference type="InterPro" id="IPR011333">
    <property type="entry name" value="SKP1/BTB/POZ_sf"/>
</dbReference>
<dbReference type="InParanoid" id="W5MMM2"/>
<dbReference type="STRING" id="7918.ENSLOCP00000009631"/>
<dbReference type="SMART" id="SM00225">
    <property type="entry name" value="BTB"/>
    <property type="match status" value="1"/>
</dbReference>
<dbReference type="Ensembl" id="ENSLOCT00000009642.1">
    <property type="protein sequence ID" value="ENSLOCP00000009631.1"/>
    <property type="gene ID" value="ENSLOCG00000007932.1"/>
</dbReference>
<dbReference type="SUPFAM" id="SSF54695">
    <property type="entry name" value="POZ domain"/>
    <property type="match status" value="1"/>
</dbReference>
<reference evidence="2" key="2">
    <citation type="submission" date="2025-08" db="UniProtKB">
        <authorList>
            <consortium name="Ensembl"/>
        </authorList>
    </citation>
    <scope>IDENTIFICATION</scope>
</reference>
<dbReference type="PANTHER" id="PTHR47639">
    <property type="entry name" value="BTB/POZ DOMAIN-CONTAINING PROTEIN 18"/>
    <property type="match status" value="1"/>
</dbReference>
<dbReference type="PROSITE" id="PS50097">
    <property type="entry name" value="BTB"/>
    <property type="match status" value="1"/>
</dbReference>
<organism evidence="2 3">
    <name type="scientific">Lepisosteus oculatus</name>
    <name type="common">Spotted gar</name>
    <dbReference type="NCBI Taxonomy" id="7918"/>
    <lineage>
        <taxon>Eukaryota</taxon>
        <taxon>Metazoa</taxon>
        <taxon>Chordata</taxon>
        <taxon>Craniata</taxon>
        <taxon>Vertebrata</taxon>
        <taxon>Euteleostomi</taxon>
        <taxon>Actinopterygii</taxon>
        <taxon>Neopterygii</taxon>
        <taxon>Holostei</taxon>
        <taxon>Semionotiformes</taxon>
        <taxon>Lepisosteidae</taxon>
        <taxon>Lepisosteus</taxon>
    </lineage>
</organism>
<proteinExistence type="predicted"/>
<keyword evidence="3" id="KW-1185">Reference proteome</keyword>
<dbReference type="eggNOG" id="ENOG502S89N">
    <property type="taxonomic scope" value="Eukaryota"/>
</dbReference>
<feature type="domain" description="BTB" evidence="1">
    <location>
        <begin position="27"/>
        <end position="97"/>
    </location>
</feature>
<dbReference type="HOGENOM" id="CLU_2102564_0_0_1"/>
<name>W5MMM2_LEPOC</name>
<dbReference type="GO" id="GO:0032968">
    <property type="term" value="P:positive regulation of transcription elongation by RNA polymerase II"/>
    <property type="evidence" value="ECO:0007669"/>
    <property type="project" value="InterPro"/>
</dbReference>
<reference evidence="3" key="1">
    <citation type="submission" date="2011-12" db="EMBL/GenBank/DDBJ databases">
        <title>The Draft Genome of Lepisosteus oculatus.</title>
        <authorList>
            <consortium name="The Broad Institute Genome Assembly &amp; Analysis Group"/>
            <consortium name="Computational R&amp;D Group"/>
            <consortium name="and Sequencing Platform"/>
            <person name="Di Palma F."/>
            <person name="Alfoldi J."/>
            <person name="Johnson J."/>
            <person name="Berlin A."/>
            <person name="Gnerre S."/>
            <person name="Jaffe D."/>
            <person name="MacCallum I."/>
            <person name="Young S."/>
            <person name="Walker B.J."/>
            <person name="Lander E.S."/>
            <person name="Lindblad-Toh K."/>
        </authorList>
    </citation>
    <scope>NUCLEOTIDE SEQUENCE [LARGE SCALE GENOMIC DNA]</scope>
</reference>
<dbReference type="OMA" id="QWRIDLE"/>
<accession>W5MMM2</accession>
<dbReference type="Gene3D" id="3.30.710.10">
    <property type="entry name" value="Potassium Channel Kv1.1, Chain A"/>
    <property type="match status" value="1"/>
</dbReference>
<dbReference type="GeneTree" id="ENSGT00940000171111"/>
<reference evidence="2" key="3">
    <citation type="submission" date="2025-09" db="UniProtKB">
        <authorList>
            <consortium name="Ensembl"/>
        </authorList>
    </citation>
    <scope>IDENTIFICATION</scope>
</reference>
<dbReference type="InterPro" id="IPR000210">
    <property type="entry name" value="BTB/POZ_dom"/>
</dbReference>
<protein>
    <recommendedName>
        <fullName evidence="1">BTB domain-containing protein</fullName>
    </recommendedName>
</protein>
<dbReference type="InterPro" id="IPR042915">
    <property type="entry name" value="BTBD18"/>
</dbReference>
<dbReference type="EMBL" id="AHAT01027083">
    <property type="status" value="NOT_ANNOTATED_CDS"/>
    <property type="molecule type" value="Genomic_DNA"/>
</dbReference>
<evidence type="ECO:0000313" key="3">
    <source>
        <dbReference type="Proteomes" id="UP000018468"/>
    </source>
</evidence>
<dbReference type="PANTHER" id="PTHR47639:SF1">
    <property type="entry name" value="BTB_POZ DOMAIN-CONTAINING PROTEIN 18"/>
    <property type="match status" value="1"/>
</dbReference>
<evidence type="ECO:0000313" key="2">
    <source>
        <dbReference type="Ensembl" id="ENSLOCP00000009631.1"/>
    </source>
</evidence>